<reference evidence="1" key="2">
    <citation type="submission" date="2025-03" db="EMBL/GenBank/DDBJ databases">
        <authorList>
            <consortium name="ELIXIR-Norway"/>
            <consortium name="Elixir Norway"/>
        </authorList>
    </citation>
    <scope>NUCLEOTIDE SEQUENCE</scope>
</reference>
<evidence type="ECO:0000313" key="2">
    <source>
        <dbReference type="Proteomes" id="UP001162501"/>
    </source>
</evidence>
<name>A0AC59Z9I2_RANTA</name>
<proteinExistence type="predicted"/>
<reference evidence="1" key="1">
    <citation type="submission" date="2023-05" db="EMBL/GenBank/DDBJ databases">
        <authorList>
            <consortium name="ELIXIR-Norway"/>
        </authorList>
    </citation>
    <scope>NUCLEOTIDE SEQUENCE</scope>
</reference>
<dbReference type="EMBL" id="OX596110">
    <property type="protein sequence ID" value="CAN0328163.1"/>
    <property type="molecule type" value="Genomic_DNA"/>
</dbReference>
<protein>
    <submittedName>
        <fullName evidence="1">Uncharacterized protein</fullName>
    </submittedName>
</protein>
<sequence length="178" mass="18826">MQLRLGPGQQGGHAALLPVSLSYNDEGHLELGPFGLVLNLCPSTLNPVIKIVFTTPLTPPRKVKVMSSSRVTITRPLERSEVTDKALFSGYDFQGTGLPKSTHLPVPPTLGPLLPHSRVPVSAASSLVSGPGFLESFPGAGILALPPQPITTASHQNDHQLLPTSVPRHSPAIDTSRD</sequence>
<organism evidence="1 2">
    <name type="scientific">Rangifer tarandus platyrhynchus</name>
    <name type="common">Svalbard reindeer</name>
    <dbReference type="NCBI Taxonomy" id="3082113"/>
    <lineage>
        <taxon>Eukaryota</taxon>
        <taxon>Metazoa</taxon>
        <taxon>Chordata</taxon>
        <taxon>Craniata</taxon>
        <taxon>Vertebrata</taxon>
        <taxon>Euteleostomi</taxon>
        <taxon>Mammalia</taxon>
        <taxon>Eutheria</taxon>
        <taxon>Laurasiatheria</taxon>
        <taxon>Artiodactyla</taxon>
        <taxon>Ruminantia</taxon>
        <taxon>Pecora</taxon>
        <taxon>Cervidae</taxon>
        <taxon>Odocoileinae</taxon>
        <taxon>Rangifer</taxon>
    </lineage>
</organism>
<accession>A0AC59Z9I2</accession>
<evidence type="ECO:0000313" key="1">
    <source>
        <dbReference type="EMBL" id="CAN0328163.1"/>
    </source>
</evidence>
<gene>
    <name evidence="1" type="ORF">MRATA1EN22A_LOCUS15740</name>
</gene>
<dbReference type="Proteomes" id="UP001162501">
    <property type="component" value="Chromosome 26"/>
</dbReference>